<evidence type="ECO:0008006" key="4">
    <source>
        <dbReference type="Google" id="ProtNLM"/>
    </source>
</evidence>
<proteinExistence type="predicted"/>
<dbReference type="Proteomes" id="UP000054560">
    <property type="component" value="Unassembled WGS sequence"/>
</dbReference>
<accession>A0A0L0FRM9</accession>
<keyword evidence="3" id="KW-1185">Reference proteome</keyword>
<dbReference type="AlphaFoldDB" id="A0A0L0FRM9"/>
<dbReference type="eggNOG" id="ENOG502S8V4">
    <property type="taxonomic scope" value="Eukaryota"/>
</dbReference>
<dbReference type="InterPro" id="IPR029021">
    <property type="entry name" value="Prot-tyrosine_phosphatase-like"/>
</dbReference>
<evidence type="ECO:0000313" key="2">
    <source>
        <dbReference type="EMBL" id="KNC78618.1"/>
    </source>
</evidence>
<reference evidence="2 3" key="1">
    <citation type="submission" date="2011-02" db="EMBL/GenBank/DDBJ databases">
        <title>The Genome Sequence of Sphaeroforma arctica JP610.</title>
        <authorList>
            <consortium name="The Broad Institute Genome Sequencing Platform"/>
            <person name="Russ C."/>
            <person name="Cuomo C."/>
            <person name="Young S.K."/>
            <person name="Zeng Q."/>
            <person name="Gargeya S."/>
            <person name="Alvarado L."/>
            <person name="Berlin A."/>
            <person name="Chapman S.B."/>
            <person name="Chen Z."/>
            <person name="Freedman E."/>
            <person name="Gellesch M."/>
            <person name="Goldberg J."/>
            <person name="Griggs A."/>
            <person name="Gujja S."/>
            <person name="Heilman E."/>
            <person name="Heiman D."/>
            <person name="Howarth C."/>
            <person name="Mehta T."/>
            <person name="Neiman D."/>
            <person name="Pearson M."/>
            <person name="Roberts A."/>
            <person name="Saif S."/>
            <person name="Shea T."/>
            <person name="Shenoy N."/>
            <person name="Sisk P."/>
            <person name="Stolte C."/>
            <person name="Sykes S."/>
            <person name="White J."/>
            <person name="Yandava C."/>
            <person name="Burger G."/>
            <person name="Gray M.W."/>
            <person name="Holland P.W.H."/>
            <person name="King N."/>
            <person name="Lang F.B.F."/>
            <person name="Roger A.J."/>
            <person name="Ruiz-Trillo I."/>
            <person name="Haas B."/>
            <person name="Nusbaum C."/>
            <person name="Birren B."/>
        </authorList>
    </citation>
    <scope>NUCLEOTIDE SEQUENCE [LARGE SCALE GENOMIC DNA]</scope>
    <source>
        <strain evidence="2 3">JP610</strain>
    </source>
</reference>
<feature type="region of interest" description="Disordered" evidence="1">
    <location>
        <begin position="23"/>
        <end position="44"/>
    </location>
</feature>
<dbReference type="Gene3D" id="3.90.190.10">
    <property type="entry name" value="Protein tyrosine phosphatase superfamily"/>
    <property type="match status" value="1"/>
</dbReference>
<protein>
    <recommendedName>
        <fullName evidence="4">Tyrosine specific protein phosphatases domain-containing protein</fullName>
    </recommendedName>
</protein>
<evidence type="ECO:0000256" key="1">
    <source>
        <dbReference type="SAM" id="MobiDB-lite"/>
    </source>
</evidence>
<gene>
    <name evidence="2" type="ORF">SARC_08964</name>
</gene>
<dbReference type="OrthoDB" id="9988524at2759"/>
<organism evidence="2 3">
    <name type="scientific">Sphaeroforma arctica JP610</name>
    <dbReference type="NCBI Taxonomy" id="667725"/>
    <lineage>
        <taxon>Eukaryota</taxon>
        <taxon>Ichthyosporea</taxon>
        <taxon>Ichthyophonida</taxon>
        <taxon>Sphaeroforma</taxon>
    </lineage>
</organism>
<dbReference type="PANTHER" id="PTHR31126:SF1">
    <property type="entry name" value="TYROSINE SPECIFIC PROTEIN PHOSPHATASES DOMAIN-CONTAINING PROTEIN"/>
    <property type="match status" value="1"/>
</dbReference>
<dbReference type="InterPro" id="IPR016130">
    <property type="entry name" value="Tyr_Pase_AS"/>
</dbReference>
<dbReference type="InterPro" id="IPR026893">
    <property type="entry name" value="Tyr/Ser_Pase_IphP-type"/>
</dbReference>
<evidence type="ECO:0000313" key="3">
    <source>
        <dbReference type="Proteomes" id="UP000054560"/>
    </source>
</evidence>
<dbReference type="Pfam" id="PF13350">
    <property type="entry name" value="Y_phosphatase3"/>
    <property type="match status" value="1"/>
</dbReference>
<dbReference type="SUPFAM" id="SSF52799">
    <property type="entry name" value="(Phosphotyrosine protein) phosphatases II"/>
    <property type="match status" value="1"/>
</dbReference>
<dbReference type="STRING" id="667725.A0A0L0FRM9"/>
<sequence length="405" mass="44823">MRRRESASKLVNSVSKKIMHTFGVKDDDSHQKRPSSTHIVAPDDPRRNLSTFDALHNFRDLGGLVTEEGYVVKRGLLYRMARPDHMSEADIKKITDHYNIKTIIDLRRQVEIDRSKADNLVVAKFTESIKHAQRIRISGFLQTEEYEIKLRRFHVNLLGSYYLANKIYNVSSKREMIHHGLRDMFGKGPGRTAERFVSSTLMAEIGIVGNYNDMLARCTSQIGVVLKIIATEGNKSVVFHCSHGKDRTGLIAMLVLAVLGVSDADIAKDYAMSTLGLEGMQDVVQTEICSESGLPEEFSGAAEANMLATMTHLRTNYKSVSHYLEKCSFGNAWQIKLRALYLDKGTQDGIKAASLTDLDHTEVQKGAAMGIATHESVSHGIVPSTKALSITGVGRNAVDSDGPIS</sequence>
<dbReference type="PROSITE" id="PS00383">
    <property type="entry name" value="TYR_PHOSPHATASE_1"/>
    <property type="match status" value="1"/>
</dbReference>
<dbReference type="GeneID" id="25909468"/>
<dbReference type="GO" id="GO:0004721">
    <property type="term" value="F:phosphoprotein phosphatase activity"/>
    <property type="evidence" value="ECO:0007669"/>
    <property type="project" value="InterPro"/>
</dbReference>
<dbReference type="RefSeq" id="XP_014152520.1">
    <property type="nucleotide sequence ID" value="XM_014297045.1"/>
</dbReference>
<dbReference type="EMBL" id="KQ242457">
    <property type="protein sequence ID" value="KNC78618.1"/>
    <property type="molecule type" value="Genomic_DNA"/>
</dbReference>
<dbReference type="PANTHER" id="PTHR31126">
    <property type="entry name" value="TYROSINE-PROTEIN PHOSPHATASE"/>
    <property type="match status" value="1"/>
</dbReference>
<name>A0A0L0FRM9_9EUKA</name>